<keyword evidence="3" id="KW-0472">Membrane</keyword>
<keyword evidence="2 7" id="KW-0732">Signal</keyword>
<accession>A0A5A7SGE3</accession>
<evidence type="ECO:0000256" key="6">
    <source>
        <dbReference type="SAM" id="MobiDB-lite"/>
    </source>
</evidence>
<reference evidence="8 9" key="1">
    <citation type="submission" date="2019-07" db="EMBL/GenBank/DDBJ databases">
        <title>Rhodococcus cavernicolus sp. nov., isolated from a cave.</title>
        <authorList>
            <person name="Lee S.D."/>
        </authorList>
    </citation>
    <scope>NUCLEOTIDE SEQUENCE [LARGE SCALE GENOMIC DNA]</scope>
    <source>
        <strain evidence="8 9">C1-24</strain>
    </source>
</reference>
<feature type="chain" id="PRO_5039277765" evidence="7">
    <location>
        <begin position="19"/>
        <end position="236"/>
    </location>
</feature>
<feature type="compositionally biased region" description="Low complexity" evidence="6">
    <location>
        <begin position="29"/>
        <end position="69"/>
    </location>
</feature>
<keyword evidence="9" id="KW-1185">Reference proteome</keyword>
<dbReference type="PROSITE" id="PS51257">
    <property type="entry name" value="PROKAR_LIPOPROTEIN"/>
    <property type="match status" value="1"/>
</dbReference>
<keyword evidence="4" id="KW-0564">Palmitate</keyword>
<dbReference type="EMBL" id="VLNY01000002">
    <property type="protein sequence ID" value="KAA0023747.1"/>
    <property type="molecule type" value="Genomic_DNA"/>
</dbReference>
<evidence type="ECO:0000256" key="2">
    <source>
        <dbReference type="ARBA" id="ARBA00022729"/>
    </source>
</evidence>
<evidence type="ECO:0000256" key="7">
    <source>
        <dbReference type="SAM" id="SignalP"/>
    </source>
</evidence>
<evidence type="ECO:0000256" key="1">
    <source>
        <dbReference type="ARBA" id="ARBA00022475"/>
    </source>
</evidence>
<dbReference type="OrthoDB" id="4427395at2"/>
<evidence type="ECO:0000313" key="9">
    <source>
        <dbReference type="Proteomes" id="UP000322244"/>
    </source>
</evidence>
<dbReference type="AlphaFoldDB" id="A0A5A7SGE3"/>
<feature type="region of interest" description="Disordered" evidence="6">
    <location>
        <begin position="22"/>
        <end position="116"/>
    </location>
</feature>
<feature type="compositionally biased region" description="Polar residues" evidence="6">
    <location>
        <begin position="79"/>
        <end position="98"/>
    </location>
</feature>
<sequence>MKTLVRAGIAAAAVLALATGCSDDGSGGAAASSAVAAVKSQVSAPAPADSPAAAPAAPAPEAAANTDEAPSARDPAPSTDVSNDAPSISTVAPETTATVEPKPVDDQGGPCLDPNSEAVQTALNSIGGFVAGAVSAGSQPNCPDLEFVSAETRGGTGSSSDNILFFHAGNFIRPATPRPTAFTEILGSDSDSVTVKYSWLVGDEPLCCPQGSAVIKFMWDGRTVVSDNQIPAEAMP</sequence>
<gene>
    <name evidence="8" type="ORF">FOY51_03825</name>
</gene>
<evidence type="ECO:0000256" key="4">
    <source>
        <dbReference type="ARBA" id="ARBA00023139"/>
    </source>
</evidence>
<proteinExistence type="predicted"/>
<name>A0A5A7SGE3_9NOCA</name>
<protein>
    <submittedName>
        <fullName evidence="8">LppP/LprE family lipoprotein</fullName>
    </submittedName>
</protein>
<comment type="caution">
    <text evidence="8">The sequence shown here is derived from an EMBL/GenBank/DDBJ whole genome shotgun (WGS) entry which is preliminary data.</text>
</comment>
<evidence type="ECO:0000256" key="3">
    <source>
        <dbReference type="ARBA" id="ARBA00023136"/>
    </source>
</evidence>
<evidence type="ECO:0000313" key="8">
    <source>
        <dbReference type="EMBL" id="KAA0023747.1"/>
    </source>
</evidence>
<feature type="signal peptide" evidence="7">
    <location>
        <begin position="1"/>
        <end position="18"/>
    </location>
</feature>
<dbReference type="RefSeq" id="WP_149428906.1">
    <property type="nucleotide sequence ID" value="NZ_VLNY01000002.1"/>
</dbReference>
<dbReference type="InterPro" id="IPR025971">
    <property type="entry name" value="LppP/LprE"/>
</dbReference>
<organism evidence="8 9">
    <name type="scientific">Antrihabitans cavernicola</name>
    <dbReference type="NCBI Taxonomy" id="2495913"/>
    <lineage>
        <taxon>Bacteria</taxon>
        <taxon>Bacillati</taxon>
        <taxon>Actinomycetota</taxon>
        <taxon>Actinomycetes</taxon>
        <taxon>Mycobacteriales</taxon>
        <taxon>Nocardiaceae</taxon>
        <taxon>Antrihabitans</taxon>
    </lineage>
</organism>
<evidence type="ECO:0000256" key="5">
    <source>
        <dbReference type="ARBA" id="ARBA00023288"/>
    </source>
</evidence>
<dbReference type="Proteomes" id="UP000322244">
    <property type="component" value="Unassembled WGS sequence"/>
</dbReference>
<keyword evidence="5 8" id="KW-0449">Lipoprotein</keyword>
<keyword evidence="1" id="KW-1003">Cell membrane</keyword>
<dbReference type="Pfam" id="PF14041">
    <property type="entry name" value="Lipoprotein_21"/>
    <property type="match status" value="1"/>
</dbReference>